<accession>A0A2W1LT39</accession>
<dbReference type="AlphaFoldDB" id="A0A2W1LT39"/>
<evidence type="ECO:0000313" key="1">
    <source>
        <dbReference type="EMBL" id="PZD95011.1"/>
    </source>
</evidence>
<evidence type="ECO:0000313" key="2">
    <source>
        <dbReference type="Proteomes" id="UP000249522"/>
    </source>
</evidence>
<reference evidence="1 2" key="1">
    <citation type="submission" date="2018-06" db="EMBL/GenBank/DDBJ databases">
        <title>Paenibacillus imtechensis sp. nov.</title>
        <authorList>
            <person name="Pinnaka A.K."/>
            <person name="Singh H."/>
            <person name="Kaur M."/>
        </authorList>
    </citation>
    <scope>NUCLEOTIDE SEQUENCE [LARGE SCALE GENOMIC DNA]</scope>
    <source>
        <strain evidence="1 2">SMB1</strain>
    </source>
</reference>
<gene>
    <name evidence="1" type="ORF">DNH61_15335</name>
</gene>
<comment type="caution">
    <text evidence="1">The sequence shown here is derived from an EMBL/GenBank/DDBJ whole genome shotgun (WGS) entry which is preliminary data.</text>
</comment>
<organism evidence="1 2">
    <name type="scientific">Paenibacillus sambharensis</name>
    <dbReference type="NCBI Taxonomy" id="1803190"/>
    <lineage>
        <taxon>Bacteria</taxon>
        <taxon>Bacillati</taxon>
        <taxon>Bacillota</taxon>
        <taxon>Bacilli</taxon>
        <taxon>Bacillales</taxon>
        <taxon>Paenibacillaceae</taxon>
        <taxon>Paenibacillus</taxon>
    </lineage>
</organism>
<dbReference type="Proteomes" id="UP000249522">
    <property type="component" value="Unassembled WGS sequence"/>
</dbReference>
<proteinExistence type="predicted"/>
<dbReference type="EMBL" id="QKRB01000046">
    <property type="protein sequence ID" value="PZD95011.1"/>
    <property type="molecule type" value="Genomic_DNA"/>
</dbReference>
<sequence length="63" mass="7205">MTARRAAVSGMQNRVRLFFLYEFVQQRSGSHQMITVVITTNLLGFPVNETKVHDENKNVHSSI</sequence>
<protein>
    <submittedName>
        <fullName evidence="1">Uncharacterized protein</fullName>
    </submittedName>
</protein>
<keyword evidence="2" id="KW-1185">Reference proteome</keyword>
<name>A0A2W1LT39_9BACL</name>